<name>A0A2M7FYH2_9BACT</name>
<protein>
    <recommendedName>
        <fullName evidence="4">EF-hand domain-containing protein</fullName>
    </recommendedName>
</protein>
<sequence>MPNLRPLNEIMPAQQYQPQQPVQPQPQPAEQYQPQPAMPGNLRVEQLTNSAQMQSFQNNGRVEVVIQDRTRGHFVISADQLNISMVDQQTGGIGLGNELRMFDANGDGWLVEQELQTAIGSAPVGEGTSKFEHVASTTLGGGMFGAAVGGIAAKMGLDIGSKLGGKFAGTKGWMIGAGAGAAVGLVAGFITHKGNKANDSAPANVNGYRAETQWNESRLAKTVL</sequence>
<proteinExistence type="predicted"/>
<feature type="compositionally biased region" description="Low complexity" evidence="1">
    <location>
        <begin position="28"/>
        <end position="37"/>
    </location>
</feature>
<dbReference type="AlphaFoldDB" id="A0A2M7FYH2"/>
<accession>A0A2M7FYH2</accession>
<evidence type="ECO:0000313" key="2">
    <source>
        <dbReference type="EMBL" id="PIW14086.1"/>
    </source>
</evidence>
<feature type="region of interest" description="Disordered" evidence="1">
    <location>
        <begin position="1"/>
        <end position="37"/>
    </location>
</feature>
<evidence type="ECO:0000313" key="3">
    <source>
        <dbReference type="Proteomes" id="UP000231019"/>
    </source>
</evidence>
<comment type="caution">
    <text evidence="2">The sequence shown here is derived from an EMBL/GenBank/DDBJ whole genome shotgun (WGS) entry which is preliminary data.</text>
</comment>
<dbReference type="Proteomes" id="UP000231019">
    <property type="component" value="Unassembled WGS sequence"/>
</dbReference>
<reference evidence="2 3" key="1">
    <citation type="submission" date="2017-09" db="EMBL/GenBank/DDBJ databases">
        <title>Depth-based differentiation of microbial function through sediment-hosted aquifers and enrichment of novel symbionts in the deep terrestrial subsurface.</title>
        <authorList>
            <person name="Probst A.J."/>
            <person name="Ladd B."/>
            <person name="Jarett J.K."/>
            <person name="Geller-Mcgrath D.E."/>
            <person name="Sieber C.M."/>
            <person name="Emerson J.B."/>
            <person name="Anantharaman K."/>
            <person name="Thomas B.C."/>
            <person name="Malmstrom R."/>
            <person name="Stieglmeier M."/>
            <person name="Klingl A."/>
            <person name="Woyke T."/>
            <person name="Ryan C.M."/>
            <person name="Banfield J.F."/>
        </authorList>
    </citation>
    <scope>NUCLEOTIDE SEQUENCE [LARGE SCALE GENOMIC DNA]</scope>
    <source>
        <strain evidence="2">CG17_big_fil_post_rev_8_21_14_2_50_48_46</strain>
    </source>
</reference>
<evidence type="ECO:0000256" key="1">
    <source>
        <dbReference type="SAM" id="MobiDB-lite"/>
    </source>
</evidence>
<organism evidence="2 3">
    <name type="scientific">bacterium (Candidatus Blackallbacteria) CG17_big_fil_post_rev_8_21_14_2_50_48_46</name>
    <dbReference type="NCBI Taxonomy" id="2014261"/>
    <lineage>
        <taxon>Bacteria</taxon>
        <taxon>Candidatus Blackallbacteria</taxon>
    </lineage>
</organism>
<gene>
    <name evidence="2" type="ORF">COW36_22830</name>
</gene>
<dbReference type="EMBL" id="PFFQ01000064">
    <property type="protein sequence ID" value="PIW14086.1"/>
    <property type="molecule type" value="Genomic_DNA"/>
</dbReference>
<evidence type="ECO:0008006" key="4">
    <source>
        <dbReference type="Google" id="ProtNLM"/>
    </source>
</evidence>